<gene>
    <name evidence="1" type="ORF">CR205_03955</name>
</gene>
<sequence>MGYIPLLRDEQFLLYAVRQEPDAPLIARVASLQRSQAVKKRSHFERQYENMRLKKLILECESEITGKGLHYDERI</sequence>
<protein>
    <submittedName>
        <fullName evidence="1">Uncharacterized protein</fullName>
    </submittedName>
</protein>
<dbReference type="AlphaFoldDB" id="A0A2W0HAD2"/>
<evidence type="ECO:0000313" key="1">
    <source>
        <dbReference type="EMBL" id="PYZ97756.1"/>
    </source>
</evidence>
<evidence type="ECO:0000313" key="2">
    <source>
        <dbReference type="Proteomes" id="UP000248066"/>
    </source>
</evidence>
<name>A0A2W0HAD2_9BACI</name>
<organism evidence="1 2">
    <name type="scientific">Alteribacter lacisalsi</name>
    <dbReference type="NCBI Taxonomy" id="2045244"/>
    <lineage>
        <taxon>Bacteria</taxon>
        <taxon>Bacillati</taxon>
        <taxon>Bacillota</taxon>
        <taxon>Bacilli</taxon>
        <taxon>Bacillales</taxon>
        <taxon>Bacillaceae</taxon>
        <taxon>Alteribacter</taxon>
    </lineage>
</organism>
<accession>A0A2W0HAD2</accession>
<proteinExistence type="predicted"/>
<comment type="caution">
    <text evidence="1">The sequence shown here is derived from an EMBL/GenBank/DDBJ whole genome shotgun (WGS) entry which is preliminary data.</text>
</comment>
<dbReference type="OrthoDB" id="2885467at2"/>
<dbReference type="EMBL" id="PDOF01000001">
    <property type="protein sequence ID" value="PYZ97756.1"/>
    <property type="molecule type" value="Genomic_DNA"/>
</dbReference>
<keyword evidence="2" id="KW-1185">Reference proteome</keyword>
<reference evidence="1 2" key="1">
    <citation type="submission" date="2017-10" db="EMBL/GenBank/DDBJ databases">
        <title>Bacillus sp. nov., a halophilic bacterium isolated from a Yangshapao Lake.</title>
        <authorList>
            <person name="Wang H."/>
        </authorList>
    </citation>
    <scope>NUCLEOTIDE SEQUENCE [LARGE SCALE GENOMIC DNA]</scope>
    <source>
        <strain evidence="1 2">YSP-3</strain>
    </source>
</reference>
<dbReference type="Proteomes" id="UP000248066">
    <property type="component" value="Unassembled WGS sequence"/>
</dbReference>
<dbReference type="RefSeq" id="WP_110517159.1">
    <property type="nucleotide sequence ID" value="NZ_PDOF01000001.1"/>
</dbReference>